<organism evidence="2 3">
    <name type="scientific">Sphingobium algorifonticola</name>
    <dbReference type="NCBI Taxonomy" id="2008318"/>
    <lineage>
        <taxon>Bacteria</taxon>
        <taxon>Pseudomonadati</taxon>
        <taxon>Pseudomonadota</taxon>
        <taxon>Alphaproteobacteria</taxon>
        <taxon>Sphingomonadales</taxon>
        <taxon>Sphingomonadaceae</taxon>
        <taxon>Sphingobium</taxon>
    </lineage>
</organism>
<dbReference type="AlphaFoldDB" id="A0A437JCY0"/>
<reference evidence="2 3" key="1">
    <citation type="submission" date="2019-01" db="EMBL/GenBank/DDBJ databases">
        <authorList>
            <person name="Chen W.-M."/>
        </authorList>
    </citation>
    <scope>NUCLEOTIDE SEQUENCE [LARGE SCALE GENOMIC DNA]</scope>
    <source>
        <strain evidence="2 3">TLA-22</strain>
    </source>
</reference>
<evidence type="ECO:0000313" key="2">
    <source>
        <dbReference type="EMBL" id="RVT43613.1"/>
    </source>
</evidence>
<dbReference type="Pfam" id="PF13435">
    <property type="entry name" value="Cytochrome_C554"/>
    <property type="match status" value="1"/>
</dbReference>
<dbReference type="RefSeq" id="WP_127689153.1">
    <property type="nucleotide sequence ID" value="NZ_RZUL01000001.1"/>
</dbReference>
<dbReference type="SUPFAM" id="SSF48695">
    <property type="entry name" value="Multiheme cytochromes"/>
    <property type="match status" value="1"/>
</dbReference>
<comment type="caution">
    <text evidence="2">The sequence shown here is derived from an EMBL/GenBank/DDBJ whole genome shotgun (WGS) entry which is preliminary data.</text>
</comment>
<evidence type="ECO:0000259" key="1">
    <source>
        <dbReference type="Pfam" id="PF13435"/>
    </source>
</evidence>
<keyword evidence="3" id="KW-1185">Reference proteome</keyword>
<accession>A0A437JCY0</accession>
<dbReference type="InterPro" id="IPR023155">
    <property type="entry name" value="Cyt_c-552/4"/>
</dbReference>
<sequence>MGFRGRSIRIRAAVAAGLLLAALALLTVIPIAGLSNSAGQKSLFSAVLNAATSATSLDRKPAATATRGTFTGVASCAGTTCHGRMEADGKVVRQDELQRWQEPSTQGGAHSRAFAVLGGARSRQIAATLGIGDPTAATECLGCHATPTSGPRGDRFLTQDGVGCEACHGPAGGWIASHYAVGASHATNVSNGLVPLDRPAARAAVCLDCHFGSDRPGQFVTHRIMAAGHPRIAFELDLFSTLQAHHDEDADYVSRKGRPDSLRLWAVGQALALERSLSLYAGARGTEGVFPEFYFLDCHSCHRRIYDQDSRVKSWEANPGRPIPPGMPPYNDENIIMLSAAAQVAAPALAARFESDSRAFHAAMGRDRASSVAAARRLAASAAALAAQFASAPPGGDMAFAIVERIAGQAIAPRFTDYEGSVQAVMGLDTLLNALVKSGRVTVGAAAGIRADINRAYAAVREPNSFRPGDFRMALGSAARGIGALR</sequence>
<name>A0A437JCY0_9SPHN</name>
<evidence type="ECO:0000313" key="3">
    <source>
        <dbReference type="Proteomes" id="UP000282977"/>
    </source>
</evidence>
<feature type="domain" description="Cytochrome c-552/4" evidence="1">
    <location>
        <begin position="95"/>
        <end position="169"/>
    </location>
</feature>
<dbReference type="Gene3D" id="1.10.1130.10">
    <property type="entry name" value="Flavocytochrome C3, Chain A"/>
    <property type="match status" value="1"/>
</dbReference>
<dbReference type="OrthoDB" id="257578at2"/>
<protein>
    <recommendedName>
        <fullName evidence="1">Cytochrome c-552/4 domain-containing protein</fullName>
    </recommendedName>
</protein>
<dbReference type="Proteomes" id="UP000282977">
    <property type="component" value="Unassembled WGS sequence"/>
</dbReference>
<proteinExistence type="predicted"/>
<dbReference type="EMBL" id="RZUL01000001">
    <property type="protein sequence ID" value="RVT43613.1"/>
    <property type="molecule type" value="Genomic_DNA"/>
</dbReference>
<gene>
    <name evidence="2" type="ORF">ENE74_03090</name>
</gene>
<dbReference type="InterPro" id="IPR036280">
    <property type="entry name" value="Multihaem_cyt_sf"/>
</dbReference>